<feature type="transmembrane region" description="Helical" evidence="2">
    <location>
        <begin position="79"/>
        <end position="98"/>
    </location>
</feature>
<feature type="domain" description="DUF7144" evidence="3">
    <location>
        <begin position="8"/>
        <end position="121"/>
    </location>
</feature>
<keyword evidence="2" id="KW-0472">Membrane</keyword>
<evidence type="ECO:0000259" key="3">
    <source>
        <dbReference type="Pfam" id="PF23636"/>
    </source>
</evidence>
<evidence type="ECO:0000256" key="2">
    <source>
        <dbReference type="SAM" id="Phobius"/>
    </source>
</evidence>
<keyword evidence="2" id="KW-1133">Transmembrane helix</keyword>
<accession>A0ABR9HDU9</accession>
<comment type="caution">
    <text evidence="4">The sequence shown here is derived from an EMBL/GenBank/DDBJ whole genome shotgun (WGS) entry which is preliminary data.</text>
</comment>
<proteinExistence type="predicted"/>
<keyword evidence="2" id="KW-0812">Transmembrane</keyword>
<feature type="transmembrane region" description="Helical" evidence="2">
    <location>
        <begin position="12"/>
        <end position="32"/>
    </location>
</feature>
<keyword evidence="5" id="KW-1185">Reference proteome</keyword>
<dbReference type="InterPro" id="IPR055568">
    <property type="entry name" value="DUF7144"/>
</dbReference>
<dbReference type="Proteomes" id="UP000598217">
    <property type="component" value="Unassembled WGS sequence"/>
</dbReference>
<dbReference type="Pfam" id="PF23636">
    <property type="entry name" value="DUF7144"/>
    <property type="match status" value="1"/>
</dbReference>
<name>A0ABR9HDU9_9ACTN</name>
<evidence type="ECO:0000313" key="4">
    <source>
        <dbReference type="EMBL" id="MBE1457209.1"/>
    </source>
</evidence>
<feature type="transmembrane region" description="Helical" evidence="2">
    <location>
        <begin position="104"/>
        <end position="124"/>
    </location>
</feature>
<feature type="compositionally biased region" description="Low complexity" evidence="1">
    <location>
        <begin position="162"/>
        <end position="178"/>
    </location>
</feature>
<keyword evidence="4" id="KW-0418">Kinase</keyword>
<dbReference type="GO" id="GO:0016301">
    <property type="term" value="F:kinase activity"/>
    <property type="evidence" value="ECO:0007669"/>
    <property type="project" value="UniProtKB-KW"/>
</dbReference>
<reference evidence="4 5" key="1">
    <citation type="submission" date="2020-10" db="EMBL/GenBank/DDBJ databases">
        <title>Sequencing the genomes of 1000 actinobacteria strains.</title>
        <authorList>
            <person name="Klenk H.-P."/>
        </authorList>
    </citation>
    <scope>NUCLEOTIDE SEQUENCE [LARGE SCALE GENOMIC DNA]</scope>
    <source>
        <strain evidence="4 5">DSM 45157</strain>
    </source>
</reference>
<feature type="transmembrane region" description="Helical" evidence="2">
    <location>
        <begin position="52"/>
        <end position="72"/>
    </location>
</feature>
<organism evidence="4 5">
    <name type="scientific">Nocardiopsis terrae</name>
    <dbReference type="NCBI Taxonomy" id="372655"/>
    <lineage>
        <taxon>Bacteria</taxon>
        <taxon>Bacillati</taxon>
        <taxon>Actinomycetota</taxon>
        <taxon>Actinomycetes</taxon>
        <taxon>Streptosporangiales</taxon>
        <taxon>Nocardiopsidaceae</taxon>
        <taxon>Nocardiopsis</taxon>
    </lineage>
</organism>
<evidence type="ECO:0000256" key="1">
    <source>
        <dbReference type="SAM" id="MobiDB-lite"/>
    </source>
</evidence>
<feature type="region of interest" description="Disordered" evidence="1">
    <location>
        <begin position="127"/>
        <end position="178"/>
    </location>
</feature>
<dbReference type="RefSeq" id="WP_191273222.1">
    <property type="nucleotide sequence ID" value="NZ_BMXJ01000006.1"/>
</dbReference>
<dbReference type="EMBL" id="JADBDY010000001">
    <property type="protein sequence ID" value="MBE1457209.1"/>
    <property type="molecule type" value="Genomic_DNA"/>
</dbReference>
<evidence type="ECO:0000313" key="5">
    <source>
        <dbReference type="Proteomes" id="UP000598217"/>
    </source>
</evidence>
<sequence>MRTQANGWQYFVSTLLIVTGAINVIQGLAAFFTPGFYVAAESQMLILEYEAWGLLLGLWGVVLVVAGLAVLSGSTWARAFGIVLASLNAIAQLTFLVAMPLWSVVVIAVDLLVVYGLTAGWPAAIRGEGGEASEDPRESGYRAGYRAAHERPASTPHPTRSPEQGQEQGPGQRQQHTG</sequence>
<keyword evidence="4" id="KW-0808">Transferase</keyword>
<gene>
    <name evidence="4" type="ORF">H4W79_001423</name>
</gene>
<protein>
    <submittedName>
        <fullName evidence="4">Signal transduction histidine kinase</fullName>
    </submittedName>
</protein>